<dbReference type="InParanoid" id="G9EP33"/>
<dbReference type="HOGENOM" id="CLU_2898688_0_0_6"/>
<accession>G9EP33</accession>
<evidence type="ECO:0000313" key="2">
    <source>
        <dbReference type="Proteomes" id="UP000002770"/>
    </source>
</evidence>
<sequence>MPVQMTYCAKRENGFYKYFNSNQNTSKKPDPKHAMLARSSPFLKLYKVNYENFHFGIKKFQQ</sequence>
<organism evidence="1 2">
    <name type="scientific">Legionella drancourtii LLAP12</name>
    <dbReference type="NCBI Taxonomy" id="658187"/>
    <lineage>
        <taxon>Bacteria</taxon>
        <taxon>Pseudomonadati</taxon>
        <taxon>Pseudomonadota</taxon>
        <taxon>Gammaproteobacteria</taxon>
        <taxon>Legionellales</taxon>
        <taxon>Legionellaceae</taxon>
        <taxon>Legionella</taxon>
    </lineage>
</organism>
<dbReference type="EMBL" id="JH413822">
    <property type="protein sequence ID" value="EHL30868.1"/>
    <property type="molecule type" value="Genomic_DNA"/>
</dbReference>
<evidence type="ECO:0000313" key="1">
    <source>
        <dbReference type="EMBL" id="EHL30868.1"/>
    </source>
</evidence>
<keyword evidence="2" id="KW-1185">Reference proteome</keyword>
<dbReference type="AlphaFoldDB" id="G9EP33"/>
<proteinExistence type="predicted"/>
<protein>
    <submittedName>
        <fullName evidence="1">Uncharacterized protein</fullName>
    </submittedName>
</protein>
<dbReference type="STRING" id="658187.LDG_7014"/>
<name>G9EP33_9GAMM</name>
<gene>
    <name evidence="1" type="ORF">LDG_7014</name>
</gene>
<dbReference type="Proteomes" id="UP000002770">
    <property type="component" value="Unassembled WGS sequence"/>
</dbReference>
<reference evidence="1 2" key="1">
    <citation type="journal article" date="2011" name="BMC Genomics">
        <title>Insight into cross-talk between intra-amoebal pathogens.</title>
        <authorList>
            <person name="Gimenez G."/>
            <person name="Bertelli C."/>
            <person name="Moliner C."/>
            <person name="Robert C."/>
            <person name="Raoult D."/>
            <person name="Fournier P.E."/>
            <person name="Greub G."/>
        </authorList>
    </citation>
    <scope>NUCLEOTIDE SEQUENCE [LARGE SCALE GENOMIC DNA]</scope>
    <source>
        <strain evidence="1 2">LLAP12</strain>
    </source>
</reference>